<keyword evidence="2" id="KW-1185">Reference proteome</keyword>
<sequence length="50" mass="5776">MPFSHPWPGAGNCLNWDSWDYRIDRIICEEDSLDDVEFYCGFLKGHGAVL</sequence>
<dbReference type="EMBL" id="BBLT01000007">
    <property type="protein sequence ID" value="GAL86340.1"/>
    <property type="molecule type" value="Genomic_DNA"/>
</dbReference>
<protein>
    <submittedName>
        <fullName evidence="1">Uncharacterized protein</fullName>
    </submittedName>
</protein>
<gene>
    <name evidence="1" type="ORF">MYP_3569</name>
</gene>
<proteinExistence type="predicted"/>
<accession>A0A098LHC5</accession>
<organism evidence="1 2">
    <name type="scientific">Sporocytophaga myxococcoides</name>
    <dbReference type="NCBI Taxonomy" id="153721"/>
    <lineage>
        <taxon>Bacteria</taxon>
        <taxon>Pseudomonadati</taxon>
        <taxon>Bacteroidota</taxon>
        <taxon>Cytophagia</taxon>
        <taxon>Cytophagales</taxon>
        <taxon>Cytophagaceae</taxon>
        <taxon>Sporocytophaga</taxon>
    </lineage>
</organism>
<reference evidence="1 2" key="1">
    <citation type="submission" date="2014-09" db="EMBL/GenBank/DDBJ databases">
        <title>Sporocytophaga myxococcoides PG-01 genome sequencing.</title>
        <authorList>
            <person name="Liu L."/>
            <person name="Gao P.J."/>
            <person name="Chen G.J."/>
            <person name="Wang L.S."/>
        </authorList>
    </citation>
    <scope>NUCLEOTIDE SEQUENCE [LARGE SCALE GENOMIC DNA]</scope>
    <source>
        <strain evidence="1 2">PG-01</strain>
    </source>
</reference>
<evidence type="ECO:0000313" key="1">
    <source>
        <dbReference type="EMBL" id="GAL86340.1"/>
    </source>
</evidence>
<dbReference type="STRING" id="153721.MYP_3569"/>
<dbReference type="AlphaFoldDB" id="A0A098LHC5"/>
<name>A0A098LHC5_9BACT</name>
<comment type="caution">
    <text evidence="1">The sequence shown here is derived from an EMBL/GenBank/DDBJ whole genome shotgun (WGS) entry which is preliminary data.</text>
</comment>
<dbReference type="Proteomes" id="UP000030185">
    <property type="component" value="Unassembled WGS sequence"/>
</dbReference>
<evidence type="ECO:0000313" key="2">
    <source>
        <dbReference type="Proteomes" id="UP000030185"/>
    </source>
</evidence>